<dbReference type="PRINTS" id="PR00081">
    <property type="entry name" value="GDHRDH"/>
</dbReference>
<dbReference type="SUPFAM" id="SSF51735">
    <property type="entry name" value="NAD(P)-binding Rossmann-fold domains"/>
    <property type="match status" value="1"/>
</dbReference>
<evidence type="ECO:0000256" key="1">
    <source>
        <dbReference type="ARBA" id="ARBA00006484"/>
    </source>
</evidence>
<keyword evidence="3" id="KW-0560">Oxidoreductase</keyword>
<dbReference type="PANTHER" id="PTHR43008">
    <property type="entry name" value="BENZIL REDUCTASE"/>
    <property type="match status" value="1"/>
</dbReference>
<dbReference type="GO" id="GO:0050664">
    <property type="term" value="F:oxidoreductase activity, acting on NAD(P)H, oxygen as acceptor"/>
    <property type="evidence" value="ECO:0007669"/>
    <property type="project" value="TreeGrafter"/>
</dbReference>
<evidence type="ECO:0000256" key="2">
    <source>
        <dbReference type="ARBA" id="ARBA00022857"/>
    </source>
</evidence>
<dbReference type="GO" id="GO:0016616">
    <property type="term" value="F:oxidoreductase activity, acting on the CH-OH group of donors, NAD or NADP as acceptor"/>
    <property type="evidence" value="ECO:0007669"/>
    <property type="project" value="UniProtKB-ARBA"/>
</dbReference>
<evidence type="ECO:0000256" key="3">
    <source>
        <dbReference type="ARBA" id="ARBA00023002"/>
    </source>
</evidence>
<dbReference type="RefSeq" id="XP_040726663.1">
    <property type="nucleotide sequence ID" value="XM_040872155.1"/>
</dbReference>
<keyword evidence="5" id="KW-1185">Reference proteome</keyword>
<dbReference type="OMA" id="SHVDEWR"/>
<dbReference type="Gene3D" id="3.40.50.720">
    <property type="entry name" value="NAD(P)-binding Rossmann-like Domain"/>
    <property type="match status" value="1"/>
</dbReference>
<dbReference type="GeneID" id="63788754"/>
<evidence type="ECO:0000313" key="4">
    <source>
        <dbReference type="EMBL" id="ORY84880.1"/>
    </source>
</evidence>
<comment type="similarity">
    <text evidence="1">Belongs to the short-chain dehydrogenases/reductases (SDR) family.</text>
</comment>
<dbReference type="PANTHER" id="PTHR43008:SF8">
    <property type="entry name" value="BENZIL REDUCTASE ((S)-BENZOIN FORMING) IRC24"/>
    <property type="match status" value="1"/>
</dbReference>
<dbReference type="Pfam" id="PF00106">
    <property type="entry name" value="adh_short"/>
    <property type="match status" value="1"/>
</dbReference>
<sequence>MAEKQAILITGASKGLGYATVKQLLDQGHHVVTISRSTSSLDTLKRKVEGRLQVIQGDVSDADVYKQAIGVASLAWDLALTGIIFNAGVLDPVTKLDQADAADWAQCFQTNLFSIVSALPVMLPHLRSGNAAEKPKILLISSGAATGSYQGWSAYGCAKAALNHLAQDLGVEEPDITTLAVRPGVVATDMQRAIREQHQSAMNPDQHKKFTKLHSDGELLDADTVAAVLSELVLRADHRLSGQFIDWADYKEL</sequence>
<proteinExistence type="inferred from homology"/>
<keyword evidence="2" id="KW-0521">NADP</keyword>
<organism evidence="4 5">
    <name type="scientific">Protomyces lactucae-debilis</name>
    <dbReference type="NCBI Taxonomy" id="2754530"/>
    <lineage>
        <taxon>Eukaryota</taxon>
        <taxon>Fungi</taxon>
        <taxon>Dikarya</taxon>
        <taxon>Ascomycota</taxon>
        <taxon>Taphrinomycotina</taxon>
        <taxon>Taphrinomycetes</taxon>
        <taxon>Taphrinales</taxon>
        <taxon>Protomycetaceae</taxon>
        <taxon>Protomyces</taxon>
    </lineage>
</organism>
<dbReference type="EMBL" id="MCFI01000005">
    <property type="protein sequence ID" value="ORY84880.1"/>
    <property type="molecule type" value="Genomic_DNA"/>
</dbReference>
<dbReference type="STRING" id="56484.A0A1Y2FLN6"/>
<comment type="caution">
    <text evidence="4">The sequence shown here is derived from an EMBL/GenBank/DDBJ whole genome shotgun (WGS) entry which is preliminary data.</text>
</comment>
<accession>A0A1Y2FLN6</accession>
<dbReference type="InterPro" id="IPR002347">
    <property type="entry name" value="SDR_fam"/>
</dbReference>
<dbReference type="Proteomes" id="UP000193685">
    <property type="component" value="Unassembled WGS sequence"/>
</dbReference>
<dbReference type="AlphaFoldDB" id="A0A1Y2FLN6"/>
<dbReference type="InterPro" id="IPR020904">
    <property type="entry name" value="Sc_DH/Rdtase_CS"/>
</dbReference>
<gene>
    <name evidence="4" type="ORF">BCR37DRAFT_409536</name>
</gene>
<name>A0A1Y2FLN6_PROLT</name>
<evidence type="ECO:0008006" key="6">
    <source>
        <dbReference type="Google" id="ProtNLM"/>
    </source>
</evidence>
<dbReference type="PROSITE" id="PS00061">
    <property type="entry name" value="ADH_SHORT"/>
    <property type="match status" value="1"/>
</dbReference>
<dbReference type="OrthoDB" id="153074at2759"/>
<reference evidence="4 5" key="1">
    <citation type="submission" date="2016-07" db="EMBL/GenBank/DDBJ databases">
        <title>Pervasive Adenine N6-methylation of Active Genes in Fungi.</title>
        <authorList>
            <consortium name="DOE Joint Genome Institute"/>
            <person name="Mondo S.J."/>
            <person name="Dannebaum R.O."/>
            <person name="Kuo R.C."/>
            <person name="Labutti K."/>
            <person name="Haridas S."/>
            <person name="Kuo A."/>
            <person name="Salamov A."/>
            <person name="Ahrendt S.R."/>
            <person name="Lipzen A."/>
            <person name="Sullivan W."/>
            <person name="Andreopoulos W.B."/>
            <person name="Clum A."/>
            <person name="Lindquist E."/>
            <person name="Daum C."/>
            <person name="Ramamoorthy G.K."/>
            <person name="Gryganskyi A."/>
            <person name="Culley D."/>
            <person name="Magnuson J.K."/>
            <person name="James T.Y."/>
            <person name="O'Malley M.A."/>
            <person name="Stajich J.E."/>
            <person name="Spatafora J.W."/>
            <person name="Visel A."/>
            <person name="Grigoriev I.V."/>
        </authorList>
    </citation>
    <scope>NUCLEOTIDE SEQUENCE [LARGE SCALE GENOMIC DNA]</scope>
    <source>
        <strain evidence="4 5">12-1054</strain>
    </source>
</reference>
<protein>
    <recommendedName>
        <fullName evidence="6">Short-chain dehydrogenase</fullName>
    </recommendedName>
</protein>
<evidence type="ECO:0000313" key="5">
    <source>
        <dbReference type="Proteomes" id="UP000193685"/>
    </source>
</evidence>
<dbReference type="InterPro" id="IPR036291">
    <property type="entry name" value="NAD(P)-bd_dom_sf"/>
</dbReference>